<evidence type="ECO:0000256" key="3">
    <source>
        <dbReference type="ARBA" id="ARBA00022475"/>
    </source>
</evidence>
<dbReference type="InterPro" id="IPR003352">
    <property type="entry name" value="PTS_EIIC"/>
</dbReference>
<dbReference type="PROSITE" id="PS51098">
    <property type="entry name" value="PTS_EIIB_TYPE_1"/>
    <property type="match status" value="1"/>
</dbReference>
<dbReference type="InterPro" id="IPR011055">
    <property type="entry name" value="Dup_hybrid_motif"/>
</dbReference>
<feature type="transmembrane region" description="Helical" evidence="12">
    <location>
        <begin position="208"/>
        <end position="238"/>
    </location>
</feature>
<feature type="transmembrane region" description="Helical" evidence="12">
    <location>
        <begin position="276"/>
        <end position="294"/>
    </location>
</feature>
<reference evidence="16 17" key="1">
    <citation type="submission" date="2023-07" db="EMBL/GenBank/DDBJ databases">
        <title>Genomic Encyclopedia of Type Strains, Phase IV (KMG-IV): sequencing the most valuable type-strain genomes for metagenomic binning, comparative biology and taxonomic classification.</title>
        <authorList>
            <person name="Goeker M."/>
        </authorList>
    </citation>
    <scope>NUCLEOTIDE SEQUENCE [LARGE SCALE GENOMIC DNA]</scope>
    <source>
        <strain evidence="16 17">DSM 105143</strain>
    </source>
</reference>
<evidence type="ECO:0000256" key="9">
    <source>
        <dbReference type="ARBA" id="ARBA00022989"/>
    </source>
</evidence>
<feature type="transmembrane region" description="Helical" evidence="12">
    <location>
        <begin position="301"/>
        <end position="324"/>
    </location>
</feature>
<feature type="transmembrane region" description="Helical" evidence="12">
    <location>
        <begin position="142"/>
        <end position="162"/>
    </location>
</feature>
<keyword evidence="4" id="KW-0762">Sugar transport</keyword>
<feature type="transmembrane region" description="Helical" evidence="12">
    <location>
        <begin position="250"/>
        <end position="270"/>
    </location>
</feature>
<feature type="domain" description="PTS EIIA type-1" evidence="13">
    <location>
        <begin position="514"/>
        <end position="618"/>
    </location>
</feature>
<dbReference type="NCBIfam" id="TIGR01995">
    <property type="entry name" value="PTS-II-ABC-beta"/>
    <property type="match status" value="1"/>
</dbReference>
<dbReference type="Pfam" id="PF00358">
    <property type="entry name" value="PTS_EIIA_1"/>
    <property type="match status" value="1"/>
</dbReference>
<feature type="transmembrane region" description="Helical" evidence="12">
    <location>
        <begin position="169"/>
        <end position="188"/>
    </location>
</feature>
<dbReference type="SUPFAM" id="SSF55604">
    <property type="entry name" value="Glucose permease domain IIB"/>
    <property type="match status" value="1"/>
</dbReference>
<keyword evidence="9 12" id="KW-1133">Transmembrane helix</keyword>
<dbReference type="InterPro" id="IPR050558">
    <property type="entry name" value="PTS_Sugar-Specific_Components"/>
</dbReference>
<dbReference type="Gene3D" id="2.70.70.10">
    <property type="entry name" value="Glucose Permease (Domain IIA)"/>
    <property type="match status" value="1"/>
</dbReference>
<dbReference type="SUPFAM" id="SSF51261">
    <property type="entry name" value="Duplicated hybrid motif"/>
    <property type="match status" value="1"/>
</dbReference>
<dbReference type="EMBL" id="JAUSTM010000005">
    <property type="protein sequence ID" value="MDQ0222118.1"/>
    <property type="molecule type" value="Genomic_DNA"/>
</dbReference>
<dbReference type="InterPro" id="IPR011297">
    <property type="entry name" value="PTS_IIABC_b_glu"/>
</dbReference>
<proteinExistence type="predicted"/>
<evidence type="ECO:0000256" key="2">
    <source>
        <dbReference type="ARBA" id="ARBA00022448"/>
    </source>
</evidence>
<organism evidence="16 17">
    <name type="scientific">Streptococcus moroccensis</name>
    <dbReference type="NCBI Taxonomy" id="1451356"/>
    <lineage>
        <taxon>Bacteria</taxon>
        <taxon>Bacillati</taxon>
        <taxon>Bacillota</taxon>
        <taxon>Bacilli</taxon>
        <taxon>Lactobacillales</taxon>
        <taxon>Streptococcaceae</taxon>
        <taxon>Streptococcus</taxon>
    </lineage>
</organism>
<dbReference type="PANTHER" id="PTHR30175:SF1">
    <property type="entry name" value="PTS SYSTEM ARBUTIN-, CELLOBIOSE-, AND SALICIN-SPECIFIC EIIBC COMPONENT-RELATED"/>
    <property type="match status" value="1"/>
</dbReference>
<protein>
    <submittedName>
        <fullName evidence="16">PTS system beta-glucosides-specific IIC component</fullName>
    </submittedName>
</protein>
<keyword evidence="2" id="KW-0813">Transport</keyword>
<keyword evidence="8" id="KW-0418">Kinase</keyword>
<comment type="caution">
    <text evidence="16">The sequence shown here is derived from an EMBL/GenBank/DDBJ whole genome shotgun (WGS) entry which is preliminary data.</text>
</comment>
<name>A0ABT9YQ42_9STRE</name>
<evidence type="ECO:0000256" key="10">
    <source>
        <dbReference type="ARBA" id="ARBA00023136"/>
    </source>
</evidence>
<feature type="transmembrane region" description="Helical" evidence="12">
    <location>
        <begin position="439"/>
        <end position="462"/>
    </location>
</feature>
<evidence type="ECO:0000256" key="1">
    <source>
        <dbReference type="ARBA" id="ARBA00004651"/>
    </source>
</evidence>
<feature type="transmembrane region" description="Helical" evidence="12">
    <location>
        <begin position="336"/>
        <end position="355"/>
    </location>
</feature>
<dbReference type="PANTHER" id="PTHR30175">
    <property type="entry name" value="PHOSPHOTRANSFERASE SYSTEM TRANSPORT PROTEIN"/>
    <property type="match status" value="1"/>
</dbReference>
<dbReference type="InterPro" id="IPR036878">
    <property type="entry name" value="Glu_permease_IIB"/>
</dbReference>
<evidence type="ECO:0000256" key="4">
    <source>
        <dbReference type="ARBA" id="ARBA00022597"/>
    </source>
</evidence>
<keyword evidence="5" id="KW-0808">Transferase</keyword>
<evidence type="ECO:0000256" key="5">
    <source>
        <dbReference type="ARBA" id="ARBA00022679"/>
    </source>
</evidence>
<accession>A0ABT9YQ42</accession>
<evidence type="ECO:0000256" key="11">
    <source>
        <dbReference type="PROSITE-ProRule" id="PRU00421"/>
    </source>
</evidence>
<dbReference type="InterPro" id="IPR013013">
    <property type="entry name" value="PTS_EIIC_1"/>
</dbReference>
<dbReference type="Pfam" id="PF02378">
    <property type="entry name" value="PTS_EIIC"/>
    <property type="match status" value="1"/>
</dbReference>
<keyword evidence="17" id="KW-1185">Reference proteome</keyword>
<evidence type="ECO:0000259" key="14">
    <source>
        <dbReference type="PROSITE" id="PS51098"/>
    </source>
</evidence>
<dbReference type="Gene3D" id="3.30.1360.60">
    <property type="entry name" value="Glucose permease domain IIB"/>
    <property type="match status" value="1"/>
</dbReference>
<dbReference type="PROSITE" id="PS51093">
    <property type="entry name" value="PTS_EIIA_TYPE_1"/>
    <property type="match status" value="1"/>
</dbReference>
<keyword evidence="6" id="KW-0598">Phosphotransferase system</keyword>
<evidence type="ECO:0000313" key="17">
    <source>
        <dbReference type="Proteomes" id="UP001223079"/>
    </source>
</evidence>
<evidence type="ECO:0000256" key="7">
    <source>
        <dbReference type="ARBA" id="ARBA00022692"/>
    </source>
</evidence>
<evidence type="ECO:0000256" key="6">
    <source>
        <dbReference type="ARBA" id="ARBA00022683"/>
    </source>
</evidence>
<keyword evidence="3" id="KW-1003">Cell membrane</keyword>
<evidence type="ECO:0000313" key="16">
    <source>
        <dbReference type="EMBL" id="MDQ0222118.1"/>
    </source>
</evidence>
<dbReference type="PROSITE" id="PS01035">
    <property type="entry name" value="PTS_EIIB_TYPE_1_CYS"/>
    <property type="match status" value="1"/>
</dbReference>
<dbReference type="InterPro" id="IPR001127">
    <property type="entry name" value="PTS_EIIA_1_perm"/>
</dbReference>
<dbReference type="CDD" id="cd00212">
    <property type="entry name" value="PTS_IIB_glc"/>
    <property type="match status" value="1"/>
</dbReference>
<evidence type="ECO:0000259" key="13">
    <source>
        <dbReference type="PROSITE" id="PS51093"/>
    </source>
</evidence>
<dbReference type="PROSITE" id="PS00371">
    <property type="entry name" value="PTS_EIIA_TYPE_1_HIS"/>
    <property type="match status" value="1"/>
</dbReference>
<evidence type="ECO:0000256" key="12">
    <source>
        <dbReference type="SAM" id="Phobius"/>
    </source>
</evidence>
<feature type="active site" description="Phosphocysteine intermediate; for EIIB activity" evidence="11">
    <location>
        <position position="26"/>
    </location>
</feature>
<keyword evidence="10 12" id="KW-0472">Membrane</keyword>
<dbReference type="Pfam" id="PF00367">
    <property type="entry name" value="PTS_EIIB"/>
    <property type="match status" value="1"/>
</dbReference>
<evidence type="ECO:0000256" key="8">
    <source>
        <dbReference type="ARBA" id="ARBA00022777"/>
    </source>
</evidence>
<feature type="domain" description="PTS EIIC type-1" evidence="15">
    <location>
        <begin position="103"/>
        <end position="472"/>
    </location>
</feature>
<evidence type="ECO:0000259" key="15">
    <source>
        <dbReference type="PROSITE" id="PS51103"/>
    </source>
</evidence>
<comment type="subcellular location">
    <subcellularLocation>
        <location evidence="1">Cell membrane</location>
        <topology evidence="1">Multi-pass membrane protein</topology>
    </subcellularLocation>
</comment>
<dbReference type="PROSITE" id="PS51103">
    <property type="entry name" value="PTS_EIIC_TYPE_1"/>
    <property type="match status" value="1"/>
</dbReference>
<feature type="transmembrane region" description="Helical" evidence="12">
    <location>
        <begin position="392"/>
        <end position="410"/>
    </location>
</feature>
<feature type="transmembrane region" description="Helical" evidence="12">
    <location>
        <begin position="101"/>
        <end position="122"/>
    </location>
</feature>
<dbReference type="NCBIfam" id="TIGR00830">
    <property type="entry name" value="PTBA"/>
    <property type="match status" value="1"/>
</dbReference>
<dbReference type="InterPro" id="IPR001996">
    <property type="entry name" value="PTS_IIB_1"/>
</dbReference>
<dbReference type="RefSeq" id="WP_307121338.1">
    <property type="nucleotide sequence ID" value="NZ_JAUSTM010000005.1"/>
</dbReference>
<dbReference type="InterPro" id="IPR018113">
    <property type="entry name" value="PTrfase_EIIB_Cys"/>
</dbReference>
<dbReference type="Proteomes" id="UP001223079">
    <property type="component" value="Unassembled WGS sequence"/>
</dbReference>
<sequence>MKYEALNRTILENVGGKENINGLTHCITRLRFKLKDESKANTEVLKNTDGVVTVIQSGGQYQVVIGNHVPEVYDEFLQIAGITENSTESNSEAPKGLLNKFIDLISGIFTPTLSLLTATGMIKGLNVLMVTLGLYSNTSGTYALLQAAGDCFFYFFPIFLGYTSAQKFGLKPFVGMALGAALVYPNVANLKAAEPLYTLFTGTIFESPIYATFLGIPIVLMSYSQSVIPIIITTFFGAKVEKTLTKIVPSVIRNFVVPFGVMLSMVPLAYLIIGPVATWISNILGAGILWIYNLSPVLSGLVIGGLWQVLVMFGLHWGVVPIAINNLTSLGYDPLLTLMLGTPFATAGAVLAVVIRSKNAKVRELGIPAFISSLFGISEPSLYGITLPRKKPFFATLFSAGVAGIIMGFFGSKGYIMGGMGIFGLPNYINPSTGITMEFWAVVIAITVAFVLSFILTMTIAYDPSYDAIEPTTNKNDSNESNTQNNNSEKDLINLIDISSPIEGDILTLDKVEDAVFAQGLLGKGFAVNPTKGEIITLYDGTVETLLPSNHAIGLKYDNGVEMLIHVGMDTVNLAGKHFTAHVSQGDYVTKGQVLLTFDIEAIKAEGYSVTTPIVITNSNDYLEVIEPSLTDDVNPNKILSIVV</sequence>
<feature type="domain" description="PTS EIIB type-1" evidence="14">
    <location>
        <begin position="4"/>
        <end position="86"/>
    </location>
</feature>
<keyword evidence="7 12" id="KW-0812">Transmembrane</keyword>
<gene>
    <name evidence="16" type="ORF">J2S23_000669</name>
</gene>